<dbReference type="GO" id="GO:0016787">
    <property type="term" value="F:hydrolase activity"/>
    <property type="evidence" value="ECO:0007669"/>
    <property type="project" value="UniProtKB-KW"/>
</dbReference>
<keyword evidence="1" id="KW-0378">Hydrolase</keyword>
<dbReference type="InterPro" id="IPR027417">
    <property type="entry name" value="P-loop_NTPase"/>
</dbReference>
<dbReference type="InterPro" id="IPR038718">
    <property type="entry name" value="SNF2-like_sf"/>
</dbReference>
<evidence type="ECO:0000259" key="3">
    <source>
        <dbReference type="PROSITE" id="PS51194"/>
    </source>
</evidence>
<keyword evidence="4" id="KW-0547">Nucleotide-binding</keyword>
<protein>
    <submittedName>
        <fullName evidence="4">ATP-dependent helicase</fullName>
    </submittedName>
</protein>
<dbReference type="Pfam" id="PF00271">
    <property type="entry name" value="Helicase_C"/>
    <property type="match status" value="1"/>
</dbReference>
<dbReference type="Gene3D" id="3.40.50.10810">
    <property type="entry name" value="Tandem AAA-ATPase domain"/>
    <property type="match status" value="1"/>
</dbReference>
<name>A0A916QG08_9BACL</name>
<dbReference type="EMBL" id="BMAQ01000014">
    <property type="protein sequence ID" value="GFR38229.1"/>
    <property type="molecule type" value="Genomic_DNA"/>
</dbReference>
<dbReference type="GO" id="GO:0005524">
    <property type="term" value="F:ATP binding"/>
    <property type="evidence" value="ECO:0007669"/>
    <property type="project" value="InterPro"/>
</dbReference>
<feature type="domain" description="Helicase ATP-binding" evidence="2">
    <location>
        <begin position="496"/>
        <end position="659"/>
    </location>
</feature>
<dbReference type="CDD" id="cd18793">
    <property type="entry name" value="SF2_C_SNF"/>
    <property type="match status" value="1"/>
</dbReference>
<accession>A0A916QG08</accession>
<reference evidence="4" key="2">
    <citation type="journal article" date="2021" name="Data Brief">
        <title>Draft genome sequence data of the facultative, thermophilic, xylanolytic bacterium Paenibacillus sp. strain DA-C8.</title>
        <authorList>
            <person name="Chhe C."/>
            <person name="Uke A."/>
            <person name="Baramee S."/>
            <person name="Ungkulpasvich U."/>
            <person name="Tachaapaikoon C."/>
            <person name="Pason P."/>
            <person name="Waeonukul R."/>
            <person name="Ratanakhanokchai K."/>
            <person name="Kosugi A."/>
        </authorList>
    </citation>
    <scope>NUCLEOTIDE SEQUENCE</scope>
    <source>
        <strain evidence="4">DA-C8</strain>
    </source>
</reference>
<reference evidence="4" key="1">
    <citation type="submission" date="2020-08" db="EMBL/GenBank/DDBJ databases">
        <authorList>
            <person name="Uke A."/>
            <person name="Chhe C."/>
            <person name="Baramee S."/>
            <person name="Kosugi A."/>
        </authorList>
    </citation>
    <scope>NUCLEOTIDE SEQUENCE</scope>
    <source>
        <strain evidence="4">DA-C8</strain>
    </source>
</reference>
<dbReference type="AlphaFoldDB" id="A0A916QG08"/>
<dbReference type="PROSITE" id="PS51192">
    <property type="entry name" value="HELICASE_ATP_BIND_1"/>
    <property type="match status" value="1"/>
</dbReference>
<dbReference type="CDD" id="cd18012">
    <property type="entry name" value="DEXQc_arch_SWI2_SNF2"/>
    <property type="match status" value="1"/>
</dbReference>
<dbReference type="SMART" id="SM00490">
    <property type="entry name" value="HELICc"/>
    <property type="match status" value="1"/>
</dbReference>
<gene>
    <name evidence="4" type="ORF">PRECH8_15250</name>
</gene>
<keyword evidence="4" id="KW-0347">Helicase</keyword>
<dbReference type="SMART" id="SM00487">
    <property type="entry name" value="DEXDc"/>
    <property type="match status" value="1"/>
</dbReference>
<dbReference type="Pfam" id="PF12419">
    <property type="entry name" value="DUF3670"/>
    <property type="match status" value="1"/>
</dbReference>
<dbReference type="GO" id="GO:0004386">
    <property type="term" value="F:helicase activity"/>
    <property type="evidence" value="ECO:0007669"/>
    <property type="project" value="UniProtKB-KW"/>
</dbReference>
<keyword evidence="5" id="KW-1185">Reference proteome</keyword>
<keyword evidence="4" id="KW-0067">ATP-binding</keyword>
<dbReference type="InterPro" id="IPR001650">
    <property type="entry name" value="Helicase_C-like"/>
</dbReference>
<dbReference type="PANTHER" id="PTHR10799">
    <property type="entry name" value="SNF2/RAD54 HELICASE FAMILY"/>
    <property type="match status" value="1"/>
</dbReference>
<dbReference type="Gene3D" id="3.40.50.300">
    <property type="entry name" value="P-loop containing nucleotide triphosphate hydrolases"/>
    <property type="match status" value="1"/>
</dbReference>
<feature type="domain" description="Helicase C-terminal" evidence="3">
    <location>
        <begin position="788"/>
        <end position="946"/>
    </location>
</feature>
<dbReference type="Proteomes" id="UP000654993">
    <property type="component" value="Unassembled WGS sequence"/>
</dbReference>
<dbReference type="InterPro" id="IPR014001">
    <property type="entry name" value="Helicase_ATP-bd"/>
</dbReference>
<comment type="caution">
    <text evidence="4">The sequence shown here is derived from an EMBL/GenBank/DDBJ whole genome shotgun (WGS) entry which is preliminary data.</text>
</comment>
<sequence>MNRLHTTTIYARWLDKGYFVLWPEPAEPPRQLIRKLFAYHAPSFYGNFVETEWIGIREMIVLPAAWALDYWTELPVNLHASFRWSEEVRQYISLAGFLRKMLEEGRIMPDYASWRSGKISWRIAWSERKEPKEASGSEAYSLDDQWLADRWLSHIVNDRIQNQEGEKPEGSWQITGLERCITAYEKMRKMEPAEWLDEEEWLLTLGWKQDPAPFLLALQLSEPDPAGQWRLSIRVQDRSDPERAITCAPDGTVIQGICPSDWEPLLEERIYRETQKYMSIAEELRDPDNARQMRQVLDDDLAWLFLMEWSAKFISYGIPILLPAWWEQIKRARPVLHAHIRSPVHARGEGVLGMKQLMQFDWRVSIGDLELSEEEYQRLLQEEKPLISIRSQWMIIDHETLRSIHRRLRKYRREGGMPLHEVLEYGLLKDRGNPETQDAPYWREERPLPIEIEWDADLEQFLQQLRRIHEPPLVPLPQQLNGQLRRYQHEGVSWLAMLRKLGFGGCLADDMGLGKTIQWIAYLLHLQETIKPDRPSLLICPTSVLGNWQKEFARFAPKLRVHLHHGPARLKEEAFLRAALSADVVITSYALAHIDQQQLTALRWDTVCLDEAQNIKNAYTKQAQAVQKLEANQRAALTGTPLENRLTELWSIMHFVNPGYNGSLRAFSRFARMVEKHQDEASIRRLQTVIRPFLLRREKHDPKISLDLPDKEEMKRYITLTPEQSILYEQQLDRLFRQIDGLAVMERRGAVLSTIMRLKQICDHPALLQGSEDRSTEHLLQQSNKLLLLAEMVEEVRRNGERCIIFTQFIEMGRLLQAVLEDQLSEKVSFMHGGIPKPMRDQMIAVFQQEEQEESGVFILSLKTGGTGLNLTAANHVFHYDRWWNPAVENQASDRVYRIGQQRNVFVHKFISIGTIEEKIDEMLEQKMGLSRRIVGSGEQWISELTNEELREILELRRS</sequence>
<evidence type="ECO:0000313" key="5">
    <source>
        <dbReference type="Proteomes" id="UP000654993"/>
    </source>
</evidence>
<dbReference type="InterPro" id="IPR022138">
    <property type="entry name" value="DUF3670"/>
</dbReference>
<evidence type="ECO:0000259" key="2">
    <source>
        <dbReference type="PROSITE" id="PS51192"/>
    </source>
</evidence>
<organism evidence="4 5">
    <name type="scientific">Insulibacter thermoxylanivorax</name>
    <dbReference type="NCBI Taxonomy" id="2749268"/>
    <lineage>
        <taxon>Bacteria</taxon>
        <taxon>Bacillati</taxon>
        <taxon>Bacillota</taxon>
        <taxon>Bacilli</taxon>
        <taxon>Bacillales</taxon>
        <taxon>Paenibacillaceae</taxon>
        <taxon>Insulibacter</taxon>
    </lineage>
</organism>
<dbReference type="RefSeq" id="WP_200966481.1">
    <property type="nucleotide sequence ID" value="NZ_BMAQ01000014.1"/>
</dbReference>
<dbReference type="InterPro" id="IPR000330">
    <property type="entry name" value="SNF2_N"/>
</dbReference>
<dbReference type="InterPro" id="IPR049730">
    <property type="entry name" value="SNF2/RAD54-like_C"/>
</dbReference>
<dbReference type="SUPFAM" id="SSF52540">
    <property type="entry name" value="P-loop containing nucleoside triphosphate hydrolases"/>
    <property type="match status" value="2"/>
</dbReference>
<dbReference type="PROSITE" id="PS51194">
    <property type="entry name" value="HELICASE_CTER"/>
    <property type="match status" value="1"/>
</dbReference>
<evidence type="ECO:0000313" key="4">
    <source>
        <dbReference type="EMBL" id="GFR38229.1"/>
    </source>
</evidence>
<dbReference type="Pfam" id="PF00176">
    <property type="entry name" value="SNF2-rel_dom"/>
    <property type="match status" value="1"/>
</dbReference>
<proteinExistence type="predicted"/>
<evidence type="ECO:0000256" key="1">
    <source>
        <dbReference type="ARBA" id="ARBA00022801"/>
    </source>
</evidence>
<dbReference type="FunFam" id="3.40.50.300:FF:000533">
    <property type="entry name" value="Helicase, Snf2 family"/>
    <property type="match status" value="1"/>
</dbReference>